<dbReference type="RefSeq" id="WP_116415840.1">
    <property type="nucleotide sequence ID" value="NZ_NBWZ01000001.1"/>
</dbReference>
<protein>
    <submittedName>
        <fullName evidence="1">Carnitine dehydratase</fullName>
    </submittedName>
</protein>
<dbReference type="InterPro" id="IPR023606">
    <property type="entry name" value="CoA-Trfase_III_dom_1_sf"/>
</dbReference>
<organism evidence="1 2">
    <name type="scientific">Subtercola boreus</name>
    <dbReference type="NCBI Taxonomy" id="120213"/>
    <lineage>
        <taxon>Bacteria</taxon>
        <taxon>Bacillati</taxon>
        <taxon>Actinomycetota</taxon>
        <taxon>Actinomycetes</taxon>
        <taxon>Micrococcales</taxon>
        <taxon>Microbacteriaceae</taxon>
        <taxon>Subtercola</taxon>
    </lineage>
</organism>
<reference evidence="1 2" key="1">
    <citation type="submission" date="2017-04" db="EMBL/GenBank/DDBJ databases">
        <title>Comparative genome analysis of Subtercola boreus.</title>
        <authorList>
            <person name="Cho Y.-J."/>
            <person name="Cho A."/>
            <person name="Kim O.-S."/>
            <person name="Lee J.-I."/>
        </authorList>
    </citation>
    <scope>NUCLEOTIDE SEQUENCE [LARGE SCALE GENOMIC DNA]</scope>
    <source>
        <strain evidence="1 2">K300</strain>
    </source>
</reference>
<sequence>MTGALHGLKVLEFGSIGPAPFGVMMLADHGADVVRVDRRGAFASVTPAGDAREELLHRNRRSIALDLKTDEDRETARRLAGAADVLVEGNRPGVMERLGLGPEVLMADNPRLVYARMTGWGQTGPYAGRVGHDINYLSISGTLSLIGAKGAPPTIPLALLGDFGGGGTFLAFGIMAALWERERSGSGQVIDASILGGATLLATAFHGYRQTGGWSSDREDNLVDGGAPFYAVYETADRQWISVGALEPAFYAELLAVLGVDPATVPAQDDRQSWFALKKRFAAIVALRTRDEWVAAAEGTNACLTPVLTLEEARADPQVVARGGFEQEGGLHQPAPAPLLGRTPAARRTLPPRPGEHAADILTDWLG</sequence>
<proteinExistence type="predicted"/>
<evidence type="ECO:0000313" key="1">
    <source>
        <dbReference type="EMBL" id="RFA10465.1"/>
    </source>
</evidence>
<dbReference type="OrthoDB" id="9797653at2"/>
<comment type="caution">
    <text evidence="1">The sequence shown here is derived from an EMBL/GenBank/DDBJ whole genome shotgun (WGS) entry which is preliminary data.</text>
</comment>
<keyword evidence="2" id="KW-1185">Reference proteome</keyword>
<dbReference type="PANTHER" id="PTHR48228:SF5">
    <property type="entry name" value="ALPHA-METHYLACYL-COA RACEMASE"/>
    <property type="match status" value="1"/>
</dbReference>
<dbReference type="InterPro" id="IPR050509">
    <property type="entry name" value="CoA-transferase_III"/>
</dbReference>
<dbReference type="Gene3D" id="3.30.1540.10">
    <property type="entry name" value="formyl-coa transferase, domain 3"/>
    <property type="match status" value="1"/>
</dbReference>
<dbReference type="EMBL" id="NBWZ01000001">
    <property type="protein sequence ID" value="RFA10465.1"/>
    <property type="molecule type" value="Genomic_DNA"/>
</dbReference>
<gene>
    <name evidence="1" type="ORF">B7R54_15580</name>
</gene>
<dbReference type="GO" id="GO:0003824">
    <property type="term" value="F:catalytic activity"/>
    <property type="evidence" value="ECO:0007669"/>
    <property type="project" value="InterPro"/>
</dbReference>
<dbReference type="Gene3D" id="3.40.50.10540">
    <property type="entry name" value="Crotonobetainyl-coa:carnitine coa-transferase, domain 1"/>
    <property type="match status" value="1"/>
</dbReference>
<dbReference type="Pfam" id="PF02515">
    <property type="entry name" value="CoA_transf_3"/>
    <property type="match status" value="1"/>
</dbReference>
<dbReference type="InterPro" id="IPR044855">
    <property type="entry name" value="CoA-Trfase_III_dom3_sf"/>
</dbReference>
<dbReference type="PANTHER" id="PTHR48228">
    <property type="entry name" value="SUCCINYL-COA--D-CITRAMALATE COA-TRANSFERASE"/>
    <property type="match status" value="1"/>
</dbReference>
<dbReference type="InterPro" id="IPR003673">
    <property type="entry name" value="CoA-Trfase_fam_III"/>
</dbReference>
<evidence type="ECO:0000313" key="2">
    <source>
        <dbReference type="Proteomes" id="UP000256486"/>
    </source>
</evidence>
<dbReference type="Proteomes" id="UP000256486">
    <property type="component" value="Unassembled WGS sequence"/>
</dbReference>
<dbReference type="AlphaFoldDB" id="A0A3E0VLE6"/>
<name>A0A3E0VLE6_9MICO</name>
<accession>A0A3E0VLE6</accession>
<dbReference type="SUPFAM" id="SSF89796">
    <property type="entry name" value="CoA-transferase family III (CaiB/BaiF)"/>
    <property type="match status" value="1"/>
</dbReference>